<keyword evidence="3" id="KW-0134">Cell wall</keyword>
<evidence type="ECO:0000256" key="9">
    <source>
        <dbReference type="ARBA" id="ARBA00036824"/>
    </source>
</evidence>
<dbReference type="GO" id="GO:0009277">
    <property type="term" value="C:fungal-type cell wall"/>
    <property type="evidence" value="ECO:0007669"/>
    <property type="project" value="TreeGrafter"/>
</dbReference>
<feature type="chain" id="PRO_5012960254" description="glucan 1,3-beta-glucosidase" evidence="13">
    <location>
        <begin position="19"/>
        <end position="304"/>
    </location>
</feature>
<feature type="signal peptide" evidence="13">
    <location>
        <begin position="1"/>
        <end position="18"/>
    </location>
</feature>
<keyword evidence="6" id="KW-0378">Hydrolase</keyword>
<comment type="similarity">
    <text evidence="2 12">Belongs to the glycosyl hydrolase 17 family.</text>
</comment>
<dbReference type="InterPro" id="IPR050732">
    <property type="entry name" value="Beta-glucan_modifiers"/>
</dbReference>
<dbReference type="Gene3D" id="3.20.20.80">
    <property type="entry name" value="Glycosidases"/>
    <property type="match status" value="2"/>
</dbReference>
<protein>
    <recommendedName>
        <fullName evidence="10">glucan 1,3-beta-glucosidase</fullName>
        <ecNumber evidence="10">3.2.1.58</ecNumber>
    </recommendedName>
    <alternativeName>
        <fullName evidence="11">Exo-1,3-beta-glucanase</fullName>
    </alternativeName>
</protein>
<keyword evidence="15" id="KW-1185">Reference proteome</keyword>
<evidence type="ECO:0000256" key="3">
    <source>
        <dbReference type="ARBA" id="ARBA00022512"/>
    </source>
</evidence>
<dbReference type="EC" id="3.2.1.58" evidence="10"/>
<dbReference type="Proteomes" id="UP000193685">
    <property type="component" value="Unassembled WGS sequence"/>
</dbReference>
<evidence type="ECO:0000256" key="7">
    <source>
        <dbReference type="ARBA" id="ARBA00023180"/>
    </source>
</evidence>
<keyword evidence="5 13" id="KW-0732">Signal</keyword>
<comment type="caution">
    <text evidence="14">The sequence shown here is derived from an EMBL/GenBank/DDBJ whole genome shotgun (WGS) entry which is preliminary data.</text>
</comment>
<accession>A0A1Y2F3Q3</accession>
<dbReference type="STRING" id="56484.A0A1Y2F3Q3"/>
<keyword evidence="8" id="KW-0326">Glycosidase</keyword>
<organism evidence="14 15">
    <name type="scientific">Protomyces lactucae-debilis</name>
    <dbReference type="NCBI Taxonomy" id="2754530"/>
    <lineage>
        <taxon>Eukaryota</taxon>
        <taxon>Fungi</taxon>
        <taxon>Dikarya</taxon>
        <taxon>Ascomycota</taxon>
        <taxon>Taphrinomycotina</taxon>
        <taxon>Taphrinomycetes</taxon>
        <taxon>Taphrinales</taxon>
        <taxon>Protomycetaceae</taxon>
        <taxon>Protomyces</taxon>
    </lineage>
</organism>
<dbReference type="InterPro" id="IPR000490">
    <property type="entry name" value="Glyco_hydro_17"/>
</dbReference>
<dbReference type="GO" id="GO:0005576">
    <property type="term" value="C:extracellular region"/>
    <property type="evidence" value="ECO:0007669"/>
    <property type="project" value="TreeGrafter"/>
</dbReference>
<keyword evidence="7" id="KW-0325">Glycoprotein</keyword>
<dbReference type="SUPFAM" id="SSF51445">
    <property type="entry name" value="(Trans)glycosidases"/>
    <property type="match status" value="1"/>
</dbReference>
<dbReference type="PANTHER" id="PTHR16631:SF26">
    <property type="entry name" value="GLUCAN 1,3-BETA-GLUCOSIDASE"/>
    <property type="match status" value="1"/>
</dbReference>
<gene>
    <name evidence="14" type="ORF">BCR37DRAFT_405367</name>
</gene>
<dbReference type="GO" id="GO:0004338">
    <property type="term" value="F:glucan exo-1,3-beta-glucosidase activity"/>
    <property type="evidence" value="ECO:0007669"/>
    <property type="project" value="UniProtKB-EC"/>
</dbReference>
<evidence type="ECO:0000256" key="12">
    <source>
        <dbReference type="RuleBase" id="RU004335"/>
    </source>
</evidence>
<evidence type="ECO:0000313" key="15">
    <source>
        <dbReference type="Proteomes" id="UP000193685"/>
    </source>
</evidence>
<dbReference type="RefSeq" id="XP_040723419.1">
    <property type="nucleotide sequence ID" value="XM_040872081.1"/>
</dbReference>
<evidence type="ECO:0000256" key="10">
    <source>
        <dbReference type="ARBA" id="ARBA00038929"/>
    </source>
</evidence>
<dbReference type="OMA" id="EGICAMR"/>
<keyword evidence="4" id="KW-0964">Secreted</keyword>
<reference evidence="14 15" key="1">
    <citation type="submission" date="2016-07" db="EMBL/GenBank/DDBJ databases">
        <title>Pervasive Adenine N6-methylation of Active Genes in Fungi.</title>
        <authorList>
            <consortium name="DOE Joint Genome Institute"/>
            <person name="Mondo S.J."/>
            <person name="Dannebaum R.O."/>
            <person name="Kuo R.C."/>
            <person name="Labutti K."/>
            <person name="Haridas S."/>
            <person name="Kuo A."/>
            <person name="Salamov A."/>
            <person name="Ahrendt S.R."/>
            <person name="Lipzen A."/>
            <person name="Sullivan W."/>
            <person name="Andreopoulos W.B."/>
            <person name="Clum A."/>
            <person name="Lindquist E."/>
            <person name="Daum C."/>
            <person name="Ramamoorthy G.K."/>
            <person name="Gryganskyi A."/>
            <person name="Culley D."/>
            <person name="Magnuson J.K."/>
            <person name="James T.Y."/>
            <person name="O'Malley M.A."/>
            <person name="Stajich J.E."/>
            <person name="Spatafora J.W."/>
            <person name="Visel A."/>
            <person name="Grigoriev I.V."/>
        </authorList>
    </citation>
    <scope>NUCLEOTIDE SEQUENCE [LARGE SCALE GENOMIC DNA]</scope>
    <source>
        <strain evidence="14 15">12-1054</strain>
    </source>
</reference>
<evidence type="ECO:0000256" key="6">
    <source>
        <dbReference type="ARBA" id="ARBA00022801"/>
    </source>
</evidence>
<evidence type="ECO:0000256" key="2">
    <source>
        <dbReference type="ARBA" id="ARBA00008773"/>
    </source>
</evidence>
<evidence type="ECO:0000256" key="11">
    <source>
        <dbReference type="ARBA" id="ARBA00041761"/>
    </source>
</evidence>
<comment type="catalytic activity">
    <reaction evidence="9">
        <text>Successive hydrolysis of beta-D-glucose units from the non-reducing ends of (1-&gt;3)-beta-D-glucans, releasing alpha-glucose.</text>
        <dbReference type="EC" id="3.2.1.58"/>
    </reaction>
</comment>
<dbReference type="GO" id="GO:0009986">
    <property type="term" value="C:cell surface"/>
    <property type="evidence" value="ECO:0007669"/>
    <property type="project" value="TreeGrafter"/>
</dbReference>
<evidence type="ECO:0000256" key="4">
    <source>
        <dbReference type="ARBA" id="ARBA00022525"/>
    </source>
</evidence>
<dbReference type="GO" id="GO:0042973">
    <property type="term" value="F:glucan endo-1,3-beta-D-glucosidase activity"/>
    <property type="evidence" value="ECO:0007669"/>
    <property type="project" value="TreeGrafter"/>
</dbReference>
<dbReference type="Pfam" id="PF00332">
    <property type="entry name" value="Glyco_hydro_17"/>
    <property type="match status" value="1"/>
</dbReference>
<evidence type="ECO:0000256" key="1">
    <source>
        <dbReference type="ARBA" id="ARBA00004191"/>
    </source>
</evidence>
<proteinExistence type="inferred from homology"/>
<evidence type="ECO:0000256" key="5">
    <source>
        <dbReference type="ARBA" id="ARBA00022729"/>
    </source>
</evidence>
<evidence type="ECO:0000313" key="14">
    <source>
        <dbReference type="EMBL" id="ORY78538.1"/>
    </source>
</evidence>
<dbReference type="EMBL" id="MCFI01000017">
    <property type="protein sequence ID" value="ORY78538.1"/>
    <property type="molecule type" value="Genomic_DNA"/>
</dbReference>
<dbReference type="OrthoDB" id="1293114at2759"/>
<comment type="subcellular location">
    <subcellularLocation>
        <location evidence="1">Secreted</location>
        <location evidence="1">Cell wall</location>
    </subcellularLocation>
</comment>
<dbReference type="GeneID" id="63788680"/>
<name>A0A1Y2F3Q3_PROLT</name>
<dbReference type="GO" id="GO:0005975">
    <property type="term" value="P:carbohydrate metabolic process"/>
    <property type="evidence" value="ECO:0007669"/>
    <property type="project" value="InterPro"/>
</dbReference>
<dbReference type="GO" id="GO:0071555">
    <property type="term" value="P:cell wall organization"/>
    <property type="evidence" value="ECO:0007669"/>
    <property type="project" value="TreeGrafter"/>
</dbReference>
<evidence type="ECO:0000256" key="13">
    <source>
        <dbReference type="SAM" id="SignalP"/>
    </source>
</evidence>
<dbReference type="AlphaFoldDB" id="A0A1Y2F3Q3"/>
<dbReference type="PANTHER" id="PTHR16631">
    <property type="entry name" value="GLUCAN 1,3-BETA-GLUCOSIDASE"/>
    <property type="match status" value="1"/>
</dbReference>
<evidence type="ECO:0000256" key="8">
    <source>
        <dbReference type="ARBA" id="ARBA00023295"/>
    </source>
</evidence>
<sequence>MRLSLLLSSSALLATAAASGTGALMFCLGVKKADGSCKFQADYALDFAALGPYSKAVRIYSTSDCNTMQEIMPAAKAAGFKVLLGIWATDADHFALEKTTVQKFLPLYRDQVSAITVGSEHLYRGDLTGTQLAAQITEVRNLVKGLGYTDIPIGTADSWNKYKDGTADPVIAVSDILLTNSFSFWEGQSKADMTTRFFNNIGQALAKIEAIKGTSDFTFYVGETGWPTSGSAYDQAVPDLATAELHWQSTICGLRHWGINLSVFEAFDEPWKPAAIGDNGVALPETSWGVFTSDRKLKYKSLSC</sequence>
<dbReference type="InterPro" id="IPR017853">
    <property type="entry name" value="GH"/>
</dbReference>